<keyword evidence="2" id="KW-0560">Oxidoreductase</keyword>
<keyword evidence="2" id="KW-0479">Metal-binding</keyword>
<dbReference type="PROSITE" id="PS00086">
    <property type="entry name" value="CYTOCHROME_P450"/>
    <property type="match status" value="1"/>
</dbReference>
<dbReference type="RefSeq" id="WP_218471608.1">
    <property type="nucleotide sequence ID" value="NZ_BAABJN010000006.1"/>
</dbReference>
<keyword evidence="2" id="KW-0349">Heme</keyword>
<dbReference type="InterPro" id="IPR001128">
    <property type="entry name" value="Cyt_P450"/>
</dbReference>
<dbReference type="Pfam" id="PF00067">
    <property type="entry name" value="p450"/>
    <property type="match status" value="1"/>
</dbReference>
<gene>
    <name evidence="3" type="ORF">KV110_36035</name>
</gene>
<keyword evidence="2" id="KW-0408">Iron</keyword>
<name>A0ABX8RN57_NOCIO</name>
<keyword evidence="2" id="KW-0503">Monooxygenase</keyword>
<evidence type="ECO:0000313" key="4">
    <source>
        <dbReference type="Proteomes" id="UP000694257"/>
    </source>
</evidence>
<dbReference type="InterPro" id="IPR017972">
    <property type="entry name" value="Cyt_P450_CS"/>
</dbReference>
<evidence type="ECO:0000313" key="3">
    <source>
        <dbReference type="EMBL" id="QXN90741.1"/>
    </source>
</evidence>
<accession>A0ABX8RN57</accession>
<keyword evidence="4" id="KW-1185">Reference proteome</keyword>
<dbReference type="Proteomes" id="UP000694257">
    <property type="component" value="Chromosome"/>
</dbReference>
<proteinExistence type="inferred from homology"/>
<evidence type="ECO:0000256" key="2">
    <source>
        <dbReference type="RuleBase" id="RU000461"/>
    </source>
</evidence>
<dbReference type="PANTHER" id="PTHR46696">
    <property type="entry name" value="P450, PUTATIVE (EUROFUNG)-RELATED"/>
    <property type="match status" value="1"/>
</dbReference>
<comment type="similarity">
    <text evidence="1 2">Belongs to the cytochrome P450 family.</text>
</comment>
<reference evidence="3 4" key="1">
    <citation type="submission" date="2021-07" db="EMBL/GenBank/DDBJ databases">
        <title>Whole Genome Sequence of Nocardia Iowensis.</title>
        <authorList>
            <person name="Lamm A."/>
            <person name="Collins-Fairclough A.M."/>
            <person name="Bunk B."/>
            <person name="Sproer C."/>
        </authorList>
    </citation>
    <scope>NUCLEOTIDE SEQUENCE [LARGE SCALE GENOMIC DNA]</scope>
    <source>
        <strain evidence="3 4">NRRL 5646</strain>
    </source>
</reference>
<dbReference type="EMBL" id="CP078145">
    <property type="protein sequence ID" value="QXN90741.1"/>
    <property type="molecule type" value="Genomic_DNA"/>
</dbReference>
<protein>
    <submittedName>
        <fullName evidence="3">Cytochrome P450</fullName>
    </submittedName>
</protein>
<sequence>MELDLTDPEFFRDPYPVYRGMREHGPLFRSANGPWVAIGFREVSTLLKSDRVSADFSAESHWQARRGDAGALGGRWLLFNEGDSHRTLRRIMSRRFMPGAIAERRGKVANLIDSTLRSLPSDTVIDFIGDVAEPVVTTLVRDTLGLPADQDHNLTRWSAAIIRMSDPLTSTSVRGELRRAVGEFRAFVDEAWRAGQLHPDGLAADLLSADSGLDHPDGVANIVMLLMAGLDTTVGQLGCALMALTPHPDQFTVLRDDPDPAKVGELLRYDSPVHIVTRRILTDIDCPAGTLRAGQKLMLLLAAANRDPNRYPDPDRLWLNRPGVEQLAFGAGTHYCLGSHLARLTVFTLLARMARRYTRVRLVDTDLSWRPSVVARRLDRLPVRLETR</sequence>
<dbReference type="PANTHER" id="PTHR46696:SF1">
    <property type="entry name" value="CYTOCHROME P450 YJIB-RELATED"/>
    <property type="match status" value="1"/>
</dbReference>
<evidence type="ECO:0000256" key="1">
    <source>
        <dbReference type="ARBA" id="ARBA00010617"/>
    </source>
</evidence>
<organism evidence="3 4">
    <name type="scientific">Nocardia iowensis</name>
    <dbReference type="NCBI Taxonomy" id="204891"/>
    <lineage>
        <taxon>Bacteria</taxon>
        <taxon>Bacillati</taxon>
        <taxon>Actinomycetota</taxon>
        <taxon>Actinomycetes</taxon>
        <taxon>Mycobacteriales</taxon>
        <taxon>Nocardiaceae</taxon>
        <taxon>Nocardia</taxon>
    </lineage>
</organism>